<evidence type="ECO:0000259" key="4">
    <source>
        <dbReference type="SMART" id="SM00990"/>
    </source>
</evidence>
<comment type="cofactor">
    <cofactor evidence="1">
        <name>Mg(2+)</name>
        <dbReference type="ChEBI" id="CHEBI:18420"/>
    </cofactor>
</comment>
<evidence type="ECO:0000256" key="2">
    <source>
        <dbReference type="ARBA" id="ARBA00022722"/>
    </source>
</evidence>
<accession>G9X226</accession>
<dbReference type="EMBL" id="AFZE01000045">
    <property type="protein sequence ID" value="EHL13149.1"/>
    <property type="molecule type" value="Genomic_DNA"/>
</dbReference>
<gene>
    <name evidence="5" type="ORF">HMPREF9629_00449</name>
</gene>
<dbReference type="InterPro" id="IPR011856">
    <property type="entry name" value="tRNA_endonuc-like_dom_sf"/>
</dbReference>
<organism evidence="5 6">
    <name type="scientific">Peptoanaerobacter stomatis</name>
    <dbReference type="NCBI Taxonomy" id="796937"/>
    <lineage>
        <taxon>Bacteria</taxon>
        <taxon>Bacillati</taxon>
        <taxon>Bacillota</taxon>
        <taxon>Clostridia</taxon>
        <taxon>Peptostreptococcales</taxon>
        <taxon>Filifactoraceae</taxon>
        <taxon>Peptoanaerobacter</taxon>
    </lineage>
</organism>
<name>G9X226_9FIRM</name>
<proteinExistence type="predicted"/>
<evidence type="ECO:0000313" key="6">
    <source>
        <dbReference type="Proteomes" id="UP000006437"/>
    </source>
</evidence>
<dbReference type="GO" id="GO:0004518">
    <property type="term" value="F:nuclease activity"/>
    <property type="evidence" value="ECO:0007669"/>
    <property type="project" value="UniProtKB-KW"/>
</dbReference>
<dbReference type="HOGENOM" id="CLU_161041_1_0_9"/>
<dbReference type="RefSeq" id="WP_009524686.1">
    <property type="nucleotide sequence ID" value="NZ_JH414547.1"/>
</dbReference>
<dbReference type="Gene3D" id="3.40.1350.10">
    <property type="match status" value="1"/>
</dbReference>
<keyword evidence="3" id="KW-0378">Hydrolase</keyword>
<comment type="caution">
    <text evidence="5">The sequence shown here is derived from an EMBL/GenBank/DDBJ whole genome shotgun (WGS) entry which is preliminary data.</text>
</comment>
<dbReference type="InterPro" id="IPR014883">
    <property type="entry name" value="VRR_NUC"/>
</dbReference>
<dbReference type="BioCyc" id="EBAC796937-HMP:GMGH-450-MONOMER"/>
<feature type="domain" description="VRR-NUC" evidence="4">
    <location>
        <begin position="1"/>
        <end position="81"/>
    </location>
</feature>
<dbReference type="Pfam" id="PF08774">
    <property type="entry name" value="VRR_NUC"/>
    <property type="match status" value="1"/>
</dbReference>
<sequence length="93" mass="10628">MLEKEIEKYLRDKIKNLGGIAYKFISPGNNGVPDRIVLIPGGKIIFVELKNEHGKTSKMQDMQIARIRNLGFDVRMINSKQKVDDLINEIQTT</sequence>
<evidence type="ECO:0000256" key="1">
    <source>
        <dbReference type="ARBA" id="ARBA00001946"/>
    </source>
</evidence>
<keyword evidence="2" id="KW-0540">Nuclease</keyword>
<dbReference type="GO" id="GO:0016788">
    <property type="term" value="F:hydrolase activity, acting on ester bonds"/>
    <property type="evidence" value="ECO:0007669"/>
    <property type="project" value="InterPro"/>
</dbReference>
<dbReference type="SMART" id="SM00990">
    <property type="entry name" value="VRR_NUC"/>
    <property type="match status" value="1"/>
</dbReference>
<dbReference type="GO" id="GO:0003676">
    <property type="term" value="F:nucleic acid binding"/>
    <property type="evidence" value="ECO:0007669"/>
    <property type="project" value="InterPro"/>
</dbReference>
<protein>
    <recommendedName>
        <fullName evidence="4">VRR-NUC domain-containing protein</fullName>
    </recommendedName>
</protein>
<dbReference type="AlphaFoldDB" id="G9X226"/>
<evidence type="ECO:0000256" key="3">
    <source>
        <dbReference type="ARBA" id="ARBA00022801"/>
    </source>
</evidence>
<dbReference type="Proteomes" id="UP000006437">
    <property type="component" value="Unassembled WGS sequence"/>
</dbReference>
<evidence type="ECO:0000313" key="5">
    <source>
        <dbReference type="EMBL" id="EHL13149.1"/>
    </source>
</evidence>
<reference evidence="5 6" key="1">
    <citation type="submission" date="2011-08" db="EMBL/GenBank/DDBJ databases">
        <title>The Genome Sequence of Eubacteriaceae bacterium ACC19a.</title>
        <authorList>
            <consortium name="The Broad Institute Genome Sequencing Platform"/>
            <person name="Earl A."/>
            <person name="Ward D."/>
            <person name="Feldgarden M."/>
            <person name="Gevers D."/>
            <person name="Sizova M."/>
            <person name="Hazen A."/>
            <person name="Epstein S."/>
            <person name="Young S.K."/>
            <person name="Zeng Q."/>
            <person name="Gargeya S."/>
            <person name="Fitzgerald M."/>
            <person name="Haas B."/>
            <person name="Abouelleil A."/>
            <person name="Alvarado L."/>
            <person name="Arachchi H.M."/>
            <person name="Berlin A."/>
            <person name="Brown A."/>
            <person name="Chapman S.B."/>
            <person name="Chen Z."/>
            <person name="Dunbar C."/>
            <person name="Freedman E."/>
            <person name="Gearin G."/>
            <person name="Gellesch M."/>
            <person name="Goldberg J."/>
            <person name="Griggs A."/>
            <person name="Gujja S."/>
            <person name="Heiman D."/>
            <person name="Howarth C."/>
            <person name="Larson L."/>
            <person name="Lui A."/>
            <person name="MacDonald P.J.P."/>
            <person name="Montmayeur A."/>
            <person name="Murphy C."/>
            <person name="Neiman D."/>
            <person name="Pearson M."/>
            <person name="Priest M."/>
            <person name="Roberts A."/>
            <person name="Saif S."/>
            <person name="Shea T."/>
            <person name="Shenoy N."/>
            <person name="Sisk P."/>
            <person name="Stolte C."/>
            <person name="Sykes S."/>
            <person name="Wortman J."/>
            <person name="Nusbaum C."/>
            <person name="Birren B."/>
        </authorList>
    </citation>
    <scope>NUCLEOTIDE SEQUENCE [LARGE SCALE GENOMIC DNA]</scope>
    <source>
        <strain evidence="5 6">ACC19a</strain>
    </source>
</reference>